<accession>A0A4S1WRH4</accession>
<feature type="compositionally biased region" description="Pro residues" evidence="1">
    <location>
        <begin position="170"/>
        <end position="190"/>
    </location>
</feature>
<evidence type="ECO:0000313" key="4">
    <source>
        <dbReference type="EMBL" id="TGX45981.1"/>
    </source>
</evidence>
<dbReference type="Proteomes" id="UP000309848">
    <property type="component" value="Unassembled WGS sequence"/>
</dbReference>
<feature type="compositionally biased region" description="Gly residues" evidence="1">
    <location>
        <begin position="159"/>
        <end position="168"/>
    </location>
</feature>
<feature type="region of interest" description="Disordered" evidence="1">
    <location>
        <begin position="131"/>
        <end position="190"/>
    </location>
</feature>
<evidence type="ECO:0000313" key="5">
    <source>
        <dbReference type="Proteomes" id="UP000309848"/>
    </source>
</evidence>
<evidence type="ECO:0000256" key="1">
    <source>
        <dbReference type="SAM" id="MobiDB-lite"/>
    </source>
</evidence>
<dbReference type="Pfam" id="PF13202">
    <property type="entry name" value="EF-hand_5"/>
    <property type="match status" value="2"/>
</dbReference>
<feature type="compositionally biased region" description="Basic residues" evidence="1">
    <location>
        <begin position="145"/>
        <end position="158"/>
    </location>
</feature>
<dbReference type="SUPFAM" id="SSF47473">
    <property type="entry name" value="EF-hand"/>
    <property type="match status" value="1"/>
</dbReference>
<sequence>MKAFAAGRSVSAISIISVISEITVVNAVHGPRPRTSCDNSTVSLQFPCDRSPPFRFHRPIRAMEIRMHPRLKLAGAALAGILATVAVGGIAVASMDNGLGHLGRADANGDGQITRAEWVAAANTRFERLDADKDGKLTAAEMPRHHGRGDRHRGHHGPRGGGSDGDGAGPPAPPPGNAQPVAPATPAPQR</sequence>
<dbReference type="EMBL" id="SRXU01000001">
    <property type="protein sequence ID" value="TGX45981.1"/>
    <property type="molecule type" value="Genomic_DNA"/>
</dbReference>
<protein>
    <recommendedName>
        <fullName evidence="3">EF-hand domain-containing protein</fullName>
    </recommendedName>
</protein>
<dbReference type="OrthoDB" id="113323at2"/>
<dbReference type="GO" id="GO:0005509">
    <property type="term" value="F:calcium ion binding"/>
    <property type="evidence" value="ECO:0007669"/>
    <property type="project" value="InterPro"/>
</dbReference>
<keyword evidence="2" id="KW-0472">Membrane</keyword>
<gene>
    <name evidence="4" type="ORF">E5A74_02055</name>
</gene>
<evidence type="ECO:0000259" key="3">
    <source>
        <dbReference type="Pfam" id="PF13202"/>
    </source>
</evidence>
<comment type="caution">
    <text evidence="4">The sequence shown here is derived from an EMBL/GenBank/DDBJ whole genome shotgun (WGS) entry which is preliminary data.</text>
</comment>
<keyword evidence="5" id="KW-1185">Reference proteome</keyword>
<proteinExistence type="predicted"/>
<name>A0A4S1WRH4_9SPHN</name>
<dbReference type="PROSITE" id="PS00018">
    <property type="entry name" value="EF_HAND_1"/>
    <property type="match status" value="2"/>
</dbReference>
<feature type="domain" description="EF-hand" evidence="3">
    <location>
        <begin position="104"/>
        <end position="118"/>
    </location>
</feature>
<feature type="domain" description="EF-hand" evidence="3">
    <location>
        <begin position="126"/>
        <end position="141"/>
    </location>
</feature>
<dbReference type="InterPro" id="IPR018247">
    <property type="entry name" value="EF_Hand_1_Ca_BS"/>
</dbReference>
<reference evidence="4 5" key="1">
    <citation type="submission" date="2019-04" db="EMBL/GenBank/DDBJ databases">
        <title>Sphingomonas psychrotolerans sp. nov., isolated from soil in the Tianshan Mountains, Xinjiang, China.</title>
        <authorList>
            <person name="Luo Y."/>
            <person name="Sheng H."/>
        </authorList>
    </citation>
    <scope>NUCLEOTIDE SEQUENCE [LARGE SCALE GENOMIC DNA]</scope>
    <source>
        <strain evidence="4 5">KIS18-15</strain>
    </source>
</reference>
<dbReference type="Gene3D" id="1.10.238.10">
    <property type="entry name" value="EF-hand"/>
    <property type="match status" value="1"/>
</dbReference>
<evidence type="ECO:0000256" key="2">
    <source>
        <dbReference type="SAM" id="Phobius"/>
    </source>
</evidence>
<keyword evidence="2" id="KW-0812">Transmembrane</keyword>
<dbReference type="InterPro" id="IPR011992">
    <property type="entry name" value="EF-hand-dom_pair"/>
</dbReference>
<organism evidence="4 5">
    <name type="scientific">Sphingomonas naasensis</name>
    <dbReference type="NCBI Taxonomy" id="1344951"/>
    <lineage>
        <taxon>Bacteria</taxon>
        <taxon>Pseudomonadati</taxon>
        <taxon>Pseudomonadota</taxon>
        <taxon>Alphaproteobacteria</taxon>
        <taxon>Sphingomonadales</taxon>
        <taxon>Sphingomonadaceae</taxon>
        <taxon>Sphingomonas</taxon>
    </lineage>
</organism>
<feature type="transmembrane region" description="Helical" evidence="2">
    <location>
        <begin position="73"/>
        <end position="95"/>
    </location>
</feature>
<dbReference type="InterPro" id="IPR002048">
    <property type="entry name" value="EF_hand_dom"/>
</dbReference>
<dbReference type="AlphaFoldDB" id="A0A4S1WRH4"/>
<keyword evidence="2" id="KW-1133">Transmembrane helix</keyword>